<evidence type="ECO:0000256" key="2">
    <source>
        <dbReference type="SAM" id="Phobius"/>
    </source>
</evidence>
<feature type="compositionally biased region" description="Low complexity" evidence="1">
    <location>
        <begin position="1014"/>
        <end position="1035"/>
    </location>
</feature>
<keyword evidence="2" id="KW-1133">Transmembrane helix</keyword>
<evidence type="ECO:0000313" key="4">
    <source>
        <dbReference type="Proteomes" id="UP000035681"/>
    </source>
</evidence>
<protein>
    <submittedName>
        <fullName evidence="5">IgGFc-binding protein N-terminal domain-containing protein</fullName>
    </submittedName>
</protein>
<evidence type="ECO:0000313" key="5">
    <source>
        <dbReference type="WBParaSite" id="TCONS_00004564.p1"/>
    </source>
</evidence>
<proteinExistence type="predicted"/>
<feature type="chain" id="PRO_5042206049" evidence="3">
    <location>
        <begin position="21"/>
        <end position="1900"/>
    </location>
</feature>
<organism evidence="4 5">
    <name type="scientific">Strongyloides stercoralis</name>
    <name type="common">Threadworm</name>
    <dbReference type="NCBI Taxonomy" id="6248"/>
    <lineage>
        <taxon>Eukaryota</taxon>
        <taxon>Metazoa</taxon>
        <taxon>Ecdysozoa</taxon>
        <taxon>Nematoda</taxon>
        <taxon>Chromadorea</taxon>
        <taxon>Rhabditida</taxon>
        <taxon>Tylenchina</taxon>
        <taxon>Panagrolaimomorpha</taxon>
        <taxon>Strongyloidoidea</taxon>
        <taxon>Strongyloididae</taxon>
        <taxon>Strongyloides</taxon>
    </lineage>
</organism>
<evidence type="ECO:0000256" key="1">
    <source>
        <dbReference type="SAM" id="MobiDB-lite"/>
    </source>
</evidence>
<reference evidence="5" key="1">
    <citation type="submission" date="2024-02" db="UniProtKB">
        <authorList>
            <consortium name="WormBaseParasite"/>
        </authorList>
    </citation>
    <scope>IDENTIFICATION</scope>
</reference>
<dbReference type="WBParaSite" id="TCONS_00004564.p1">
    <property type="protein sequence ID" value="TCONS_00004564.p1"/>
    <property type="gene ID" value="XLOC_002206"/>
</dbReference>
<dbReference type="Proteomes" id="UP000035681">
    <property type="component" value="Unplaced"/>
</dbReference>
<feature type="transmembrane region" description="Helical" evidence="2">
    <location>
        <begin position="1881"/>
        <end position="1898"/>
    </location>
</feature>
<accession>A0AAF5D0H5</accession>
<keyword evidence="2" id="KW-0812">Transmembrane</keyword>
<feature type="region of interest" description="Disordered" evidence="1">
    <location>
        <begin position="1005"/>
        <end position="1041"/>
    </location>
</feature>
<name>A0AAF5D0H5_STRER</name>
<keyword evidence="2" id="KW-0472">Membrane</keyword>
<keyword evidence="3" id="KW-0732">Signal</keyword>
<feature type="signal peptide" evidence="3">
    <location>
        <begin position="1"/>
        <end position="20"/>
    </location>
</feature>
<keyword evidence="4" id="KW-1185">Reference proteome</keyword>
<evidence type="ECO:0000256" key="3">
    <source>
        <dbReference type="SAM" id="SignalP"/>
    </source>
</evidence>
<dbReference type="AlphaFoldDB" id="A0AAF5D0H5"/>
<sequence>MKVIIQSTIILFTLIGVVYSAQDTDGTRFITSFLYKNAPDPHNFELSLYFLPTTNTAANVTYTYWSLKLSKIITKSTNADFQKLNKIIFPYEDIISEGHYGDGQPKNTTDPRIFITSSSPIKVIAKLINLNTKQGDTYLVPSISFAAKKYLFKLPEPVVGREQIIHILTLQDQNANVQIISTGPQGHNLVNQTVAISGSIGSDQIILPITTISVGPSIYVSSDKPIIVIGAVVCANLNAFNNGIPSSNNTCDYAAYFPQKIGTWDCISNLTSPVQRVTIGDNVANVIVSPADSICGQTIPVSINSNLNPINGLSQTLTSKLVSRYQMVHSYISEFAILSQNAYISMALVGTPKATNNGTLNGIYISYVPDTTQFYNGETQFISFNSNDKLEVYLENLSINDTLTLDNVKMVQGLANPRIINSFNKIYTVVEFYILNPGFHTFSSTTNYIAYVISKADNNTNAGYGYITGFDTTKIQYTSDINNNTSPTTTPISTTTKSTTSVSVQITLVAMSTFYFILSYINYYIRNDNVQFIYNIPDSDGTEFITSFLYKEAKNTSAISLTLYFIPSVQNPSNITIRYYSLLKNQTVISTVTPNYGTLNSKQFLYNDVISEGHLSLGVAVNVTDPRIFISSKTPIKVIAKLYNMENSQGDMYIVPPITFAGTTYLIKLPPAVLGKYQLFHILALENQNVNVQLATVNDLMNHTASQNFTIDGRVGFPQKLISSIFSGKRKSFYIKSSGPILITAAVTGADLNAFMINSTTLNINNYDYAAFMPQPIGLWNGKTMLTTKDRRVTVGEHTVALDVSPSDVIGFNILPIVTYTNINSIKGSPVSIPTQQVTEYKIDNDKVTEFATRSSHAVAVWIRYGSPGATLNQTLHGMYLHYIPESTQFINGVTQFIALNVGDYFEVYVENYNNNAIMTLNGQNIVFNNQIARQLDFFNKTYTVFKLSIPQQGINTFNSSLNYIGYVISKVNSNSNTAYGYLTGFNKSKIQTYWAANGTTPATHSPMGGSTISTTPLPKGSSSTTPLPKKSSSTVGGSSIETTTKSASKIVVVLESKFAPQHYTYFIRGIINISNIHAGQLKKNAKSTSRFTSDDKYPLSQKSFFNDNNKKNDIKRKGPPHPYYLITYRDAVLDAPTGFKIRQNYNNGGRLFDYRGRPFWIPKFDIKLLDKKLIEKMIKAERAQQEIDANDSSSTDQDLVIKPEEQEDYVKGRLQFYDMPPHESLTLHPWGSLSLIEEKSKYFTSDIIKSNTIKAAMAITKKNKTLEKVKEEDFYKITRPKLTWGPMPTSIVIYTRFKPKEQLNVRYSPKDFNKYPVIIINQNKYKLKVHCNLPEYKMTPISLSIREKLKKRLQDGRKKIKYSCCTLYIKKILLFFVIIFVTKTYCNDDTVGRQFITSFLYKNPSNSSEMAFKLHFLPQNPGTTTVQINYYSLLKKNLTTITLNVAYNIYYEYTFVYKDVISDGHMGTGNVFDVIDPRLYILSSAPMKVLGSVTNIHNNQGDIYLVPPMAFAGKKYLLQLPTSVVLTNQLVHILTLPGVDASVNVIKTSNIGNVILNQTVTISGALGSNQKIIPITFNSMSPSIYISSNTSIVVVAAVTCANLNAYNNNNATSINNCDYAAFMPQQISTWDCSSNLTVADKRVISGDHTISVGISPADTTCGKNFPVLSYTNLNPINGLPNNLPSKRVSTFQFIHSLVNEYATESQNSKISLTRIGSPNANKNRTLDGIYMHYIPDVTQYYVGTTQFVSLYNQDLLEVYVENLKSNDTLTLNGINLSNSVISSRTIYSFGNTYTVLVFSVPNSSINTFSCTAKYVVYVISRGNKLSNTAYGYVAGFGTSQLTSNGGIKTTTVAPTYSSTNTIISQTTQKIDLSTKSSSKVIMSSLFLIFSLMMFLFINF</sequence>